<dbReference type="Proteomes" id="UP000622533">
    <property type="component" value="Unassembled WGS sequence"/>
</dbReference>
<protein>
    <submittedName>
        <fullName evidence="3">Alkaline phosphatase D family protein</fullName>
    </submittedName>
</protein>
<evidence type="ECO:0000313" key="3">
    <source>
        <dbReference type="EMBL" id="MBE9024492.1"/>
    </source>
</evidence>
<dbReference type="Pfam" id="PF16655">
    <property type="entry name" value="PhoD_N"/>
    <property type="match status" value="1"/>
</dbReference>
<evidence type="ECO:0000313" key="4">
    <source>
        <dbReference type="Proteomes" id="UP000622533"/>
    </source>
</evidence>
<feature type="domain" description="PhoD-like phosphatase metallophosphatase" evidence="1">
    <location>
        <begin position="107"/>
        <end position="467"/>
    </location>
</feature>
<evidence type="ECO:0000259" key="2">
    <source>
        <dbReference type="Pfam" id="PF16655"/>
    </source>
</evidence>
<proteinExistence type="predicted"/>
<dbReference type="Pfam" id="PF09423">
    <property type="entry name" value="PhoD"/>
    <property type="match status" value="1"/>
</dbReference>
<organism evidence="3 4">
    <name type="scientific">Desmonostoc muscorum LEGE 12446</name>
    <dbReference type="NCBI Taxonomy" id="1828758"/>
    <lineage>
        <taxon>Bacteria</taxon>
        <taxon>Bacillati</taxon>
        <taxon>Cyanobacteriota</taxon>
        <taxon>Cyanophyceae</taxon>
        <taxon>Nostocales</taxon>
        <taxon>Nostocaceae</taxon>
        <taxon>Desmonostoc</taxon>
    </lineage>
</organism>
<evidence type="ECO:0000259" key="1">
    <source>
        <dbReference type="Pfam" id="PF09423"/>
    </source>
</evidence>
<dbReference type="InterPro" id="IPR038607">
    <property type="entry name" value="PhoD-like_sf"/>
</dbReference>
<dbReference type="InterPro" id="IPR032093">
    <property type="entry name" value="PhoD_N"/>
</dbReference>
<feature type="domain" description="Phospholipase D N-terminal" evidence="2">
    <location>
        <begin position="8"/>
        <end position="96"/>
    </location>
</feature>
<accession>A0A8J6ZPN1</accession>
<dbReference type="CDD" id="cd07389">
    <property type="entry name" value="MPP_PhoD"/>
    <property type="match status" value="1"/>
</dbReference>
<dbReference type="EMBL" id="JADEXS010000275">
    <property type="protein sequence ID" value="MBE9024492.1"/>
    <property type="molecule type" value="Genomic_DNA"/>
</dbReference>
<sequence length="498" mass="56207">MTDSLFVHGVASGDPLEDRVVIWTRVTTPTPEPLEVNWKIASDSNFSKIIASGTALAQADADYTVNVDVTGLEPASRYFYQFEALTQTSPVGRTKTLPKNGTQHLRFAQVSCAKFNAGFFNAYSCIAARDDLDFVLHLGDYIYEASNKPPASQTPGADIGRPFEPLHECKTLEDYRRRYAHYRRDPDVQRLHAALPLIATLDDHEFADGAWRDGASEHQQERDGDWASRRAIAFQVRWEWLPARKPDPSDSQRVFRKVSLGTLADLVLIDTRTRRDEPVPPPAMFDPGRSALGVEQRTWLLEQFDTSDAQWKLLANPSVMATTWSKDFPPTIKQALLKLKLIDVDGIGPDYDQWDGYPVERDLLLNHLRDNEIKNVVVLSGDVHVGLAIELKRDAFDQKEEPIAVEFVTGSLTSQNLDDKMGWAARTQSIPIEQEVMKAFPHIRWCDFDSHGYNIIDVTPERVTAQWWAVDTVLRRSNTETCMASWAVESGKPKLIQA</sequence>
<dbReference type="PANTHER" id="PTHR43606:SF2">
    <property type="entry name" value="ALKALINE PHOSPHATASE FAMILY PROTEIN (AFU_ORTHOLOGUE AFUA_5G03860)"/>
    <property type="match status" value="1"/>
</dbReference>
<dbReference type="PANTHER" id="PTHR43606">
    <property type="entry name" value="PHOSPHATASE, PUTATIVE (AFU_ORTHOLOGUE AFUA_6G08710)-RELATED"/>
    <property type="match status" value="1"/>
</dbReference>
<comment type="caution">
    <text evidence="3">The sequence shown here is derived from an EMBL/GenBank/DDBJ whole genome shotgun (WGS) entry which is preliminary data.</text>
</comment>
<dbReference type="InterPro" id="IPR052900">
    <property type="entry name" value="Phospholipid_Metab_Enz"/>
</dbReference>
<dbReference type="Gene3D" id="2.60.40.380">
    <property type="entry name" value="Purple acid phosphatase-like, N-terminal"/>
    <property type="match status" value="1"/>
</dbReference>
<keyword evidence="4" id="KW-1185">Reference proteome</keyword>
<gene>
    <name evidence="3" type="ORF">IQ276_19300</name>
</gene>
<dbReference type="InterPro" id="IPR029052">
    <property type="entry name" value="Metallo-depent_PP-like"/>
</dbReference>
<dbReference type="Gene3D" id="3.60.21.70">
    <property type="entry name" value="PhoD-like phosphatase"/>
    <property type="match status" value="1"/>
</dbReference>
<dbReference type="SUPFAM" id="SSF56300">
    <property type="entry name" value="Metallo-dependent phosphatases"/>
    <property type="match status" value="1"/>
</dbReference>
<dbReference type="AlphaFoldDB" id="A0A8J6ZPN1"/>
<dbReference type="InterPro" id="IPR018946">
    <property type="entry name" value="PhoD-like_MPP"/>
</dbReference>
<name>A0A8J6ZPN1_DESMC</name>
<reference evidence="3" key="1">
    <citation type="submission" date="2020-10" db="EMBL/GenBank/DDBJ databases">
        <authorList>
            <person name="Castelo-Branco R."/>
            <person name="Eusebio N."/>
            <person name="Adriana R."/>
            <person name="Vieira A."/>
            <person name="Brugerolle De Fraissinette N."/>
            <person name="Rezende De Castro R."/>
            <person name="Schneider M.P."/>
            <person name="Vasconcelos V."/>
            <person name="Leao P.N."/>
        </authorList>
    </citation>
    <scope>NUCLEOTIDE SEQUENCE</scope>
    <source>
        <strain evidence="3">LEGE 12446</strain>
    </source>
</reference>